<keyword evidence="4 10" id="KW-0808">Transferase</keyword>
<evidence type="ECO:0000256" key="7">
    <source>
        <dbReference type="ARBA" id="ARBA00022840"/>
    </source>
</evidence>
<evidence type="ECO:0000256" key="1">
    <source>
        <dbReference type="ARBA" id="ARBA00004761"/>
    </source>
</evidence>
<name>A0A1H2WHP4_9PSED</name>
<dbReference type="AlphaFoldDB" id="A0A1H2WHP4"/>
<keyword evidence="8" id="KW-0311">Gluconate utilization</keyword>
<dbReference type="InterPro" id="IPR031322">
    <property type="entry name" value="Shikimate/glucono_kinase"/>
</dbReference>
<gene>
    <name evidence="11" type="ORF">SAMN05216287_1553</name>
</gene>
<evidence type="ECO:0000256" key="5">
    <source>
        <dbReference type="ARBA" id="ARBA00022741"/>
    </source>
</evidence>
<evidence type="ECO:0000256" key="4">
    <source>
        <dbReference type="ARBA" id="ARBA00022679"/>
    </source>
</evidence>
<proteinExistence type="inferred from homology"/>
<accession>A0A1H2WHP4</accession>
<dbReference type="Gene3D" id="3.40.50.300">
    <property type="entry name" value="P-loop containing nucleotide triphosphate hydrolases"/>
    <property type="match status" value="1"/>
</dbReference>
<sequence>MIVIVMGVSGSGKTTIGAQLAARLRCGFSDADEFHSDANKAKMARGVPLDEDDRRPWLASLRAAIDEKKGQARDWVFACSALKHAYRDALGGDDPAVRWVFLDGSEALLAKRLAGRGGHFFDPRLLRSQLQTLEKPQEGEALLVDIDASPEQIVADILQRLNRDTEGDAQA</sequence>
<dbReference type="CDD" id="cd02021">
    <property type="entry name" value="GntK"/>
    <property type="match status" value="1"/>
</dbReference>
<dbReference type="InterPro" id="IPR027417">
    <property type="entry name" value="P-loop_NTPase"/>
</dbReference>
<evidence type="ECO:0000313" key="11">
    <source>
        <dbReference type="EMBL" id="SDW80038.1"/>
    </source>
</evidence>
<protein>
    <recommendedName>
        <fullName evidence="3 10">Gluconokinase</fullName>
        <ecNumber evidence="3 10">2.7.1.12</ecNumber>
    </recommendedName>
</protein>
<dbReference type="RefSeq" id="WP_090226203.1">
    <property type="nucleotide sequence ID" value="NZ_FNNU01000002.1"/>
</dbReference>
<dbReference type="Pfam" id="PF01202">
    <property type="entry name" value="SKI"/>
    <property type="match status" value="1"/>
</dbReference>
<evidence type="ECO:0000256" key="3">
    <source>
        <dbReference type="ARBA" id="ARBA00012054"/>
    </source>
</evidence>
<dbReference type="EC" id="2.7.1.12" evidence="3 10"/>
<comment type="similarity">
    <text evidence="2 10">Belongs to the gluconokinase GntK/GntV family.</text>
</comment>
<dbReference type="EMBL" id="FNNU01000002">
    <property type="protein sequence ID" value="SDW80038.1"/>
    <property type="molecule type" value="Genomic_DNA"/>
</dbReference>
<dbReference type="STRING" id="1007099.SAMN05216287_1553"/>
<dbReference type="GO" id="GO:0005737">
    <property type="term" value="C:cytoplasm"/>
    <property type="evidence" value="ECO:0007669"/>
    <property type="project" value="TreeGrafter"/>
</dbReference>
<evidence type="ECO:0000313" key="12">
    <source>
        <dbReference type="Proteomes" id="UP000243778"/>
    </source>
</evidence>
<dbReference type="NCBIfam" id="TIGR01313">
    <property type="entry name" value="therm_gnt_kin"/>
    <property type="match status" value="1"/>
</dbReference>
<dbReference type="SUPFAM" id="SSF52540">
    <property type="entry name" value="P-loop containing nucleoside triphosphate hydrolases"/>
    <property type="match status" value="1"/>
</dbReference>
<evidence type="ECO:0000256" key="10">
    <source>
        <dbReference type="RuleBase" id="RU363066"/>
    </source>
</evidence>
<keyword evidence="7 10" id="KW-0067">ATP-binding</keyword>
<evidence type="ECO:0000256" key="8">
    <source>
        <dbReference type="ARBA" id="ARBA00023064"/>
    </source>
</evidence>
<dbReference type="GO" id="GO:0005524">
    <property type="term" value="F:ATP binding"/>
    <property type="evidence" value="ECO:0007669"/>
    <property type="project" value="UniProtKB-KW"/>
</dbReference>
<keyword evidence="5 10" id="KW-0547">Nucleotide-binding</keyword>
<dbReference type="GO" id="GO:0019521">
    <property type="term" value="P:D-gluconate metabolic process"/>
    <property type="evidence" value="ECO:0007669"/>
    <property type="project" value="UniProtKB-KW"/>
</dbReference>
<dbReference type="OrthoDB" id="9795716at2"/>
<evidence type="ECO:0000256" key="6">
    <source>
        <dbReference type="ARBA" id="ARBA00022777"/>
    </source>
</evidence>
<comment type="catalytic activity">
    <reaction evidence="9 10">
        <text>D-gluconate + ATP = 6-phospho-D-gluconate + ADP + H(+)</text>
        <dbReference type="Rhea" id="RHEA:19433"/>
        <dbReference type="ChEBI" id="CHEBI:15378"/>
        <dbReference type="ChEBI" id="CHEBI:18391"/>
        <dbReference type="ChEBI" id="CHEBI:30616"/>
        <dbReference type="ChEBI" id="CHEBI:58759"/>
        <dbReference type="ChEBI" id="CHEBI:456216"/>
        <dbReference type="EC" id="2.7.1.12"/>
    </reaction>
</comment>
<reference evidence="12" key="1">
    <citation type="submission" date="2016-10" db="EMBL/GenBank/DDBJ databases">
        <authorList>
            <person name="Varghese N."/>
            <person name="Submissions S."/>
        </authorList>
    </citation>
    <scope>NUCLEOTIDE SEQUENCE [LARGE SCALE GENOMIC DNA]</scope>
    <source>
        <strain evidence="12">NRRL B-59562</strain>
    </source>
</reference>
<evidence type="ECO:0000256" key="2">
    <source>
        <dbReference type="ARBA" id="ARBA00008420"/>
    </source>
</evidence>
<dbReference type="GO" id="GO:0046316">
    <property type="term" value="F:gluconokinase activity"/>
    <property type="evidence" value="ECO:0007669"/>
    <property type="project" value="UniProtKB-EC"/>
</dbReference>
<dbReference type="FunFam" id="3.40.50.300:FF:000522">
    <property type="entry name" value="Gluconokinase"/>
    <property type="match status" value="1"/>
</dbReference>
<organism evidence="11 12">
    <name type="scientific">Pseudomonas kuykendallii</name>
    <dbReference type="NCBI Taxonomy" id="1007099"/>
    <lineage>
        <taxon>Bacteria</taxon>
        <taxon>Pseudomonadati</taxon>
        <taxon>Pseudomonadota</taxon>
        <taxon>Gammaproteobacteria</taxon>
        <taxon>Pseudomonadales</taxon>
        <taxon>Pseudomonadaceae</taxon>
        <taxon>Pseudomonas</taxon>
    </lineage>
</organism>
<dbReference type="InterPro" id="IPR006001">
    <property type="entry name" value="Therm_gnt_kin"/>
</dbReference>
<comment type="pathway">
    <text evidence="1">Carbohydrate acid metabolism.</text>
</comment>
<dbReference type="Proteomes" id="UP000243778">
    <property type="component" value="Unassembled WGS sequence"/>
</dbReference>
<keyword evidence="12" id="KW-1185">Reference proteome</keyword>
<dbReference type="PANTHER" id="PTHR43442">
    <property type="entry name" value="GLUCONOKINASE-RELATED"/>
    <property type="match status" value="1"/>
</dbReference>
<keyword evidence="6 10" id="KW-0418">Kinase</keyword>
<dbReference type="PANTHER" id="PTHR43442:SF3">
    <property type="entry name" value="GLUCONOKINASE-RELATED"/>
    <property type="match status" value="1"/>
</dbReference>
<evidence type="ECO:0000256" key="9">
    <source>
        <dbReference type="ARBA" id="ARBA00048090"/>
    </source>
</evidence>